<evidence type="ECO:0000313" key="3">
    <source>
        <dbReference type="Proteomes" id="UP000000496"/>
    </source>
</evidence>
<evidence type="ECO:0000256" key="1">
    <source>
        <dbReference type="SAM" id="MobiDB-lite"/>
    </source>
</evidence>
<dbReference type="STRING" id="331113.SNE_A05180"/>
<feature type="region of interest" description="Disordered" evidence="1">
    <location>
        <begin position="54"/>
        <end position="108"/>
    </location>
</feature>
<dbReference type="RefSeq" id="WP_013942862.1">
    <property type="nucleotide sequence ID" value="NC_015713.1"/>
</dbReference>
<dbReference type="Proteomes" id="UP000000496">
    <property type="component" value="Chromosome gsn.131"/>
</dbReference>
<proteinExistence type="predicted"/>
<sequence length="108" mass="13261">MRYYLLFFLFGLAFIGINPISSLGSKCFAFAPKLDIHADEEAIRRDGELRMKMEAEDRKHIEEERQRKEEEAKREEEKKKREEELRKREEEEREARREELERQRRLFG</sequence>
<dbReference type="HOGENOM" id="CLU_2195165_0_0_0"/>
<dbReference type="KEGG" id="sng:SNE_A05180"/>
<organism evidence="2 3">
    <name type="scientific">Simkania negevensis (strain ATCC VR-1471 / DSM 27360 / Z)</name>
    <dbReference type="NCBI Taxonomy" id="331113"/>
    <lineage>
        <taxon>Bacteria</taxon>
        <taxon>Pseudomonadati</taxon>
        <taxon>Chlamydiota</taxon>
        <taxon>Chlamydiia</taxon>
        <taxon>Parachlamydiales</taxon>
        <taxon>Simkaniaceae</taxon>
        <taxon>Simkania</taxon>
    </lineage>
</organism>
<evidence type="ECO:0000313" key="2">
    <source>
        <dbReference type="EMBL" id="CCB88395.1"/>
    </source>
</evidence>
<reference evidence="2 3" key="2">
    <citation type="journal article" date="2011" name="Mol. Biol. Evol.">
        <title>Unity in variety--the pan-genome of the Chlamydiae.</title>
        <authorList>
            <person name="Collingro A."/>
            <person name="Tischler P."/>
            <person name="Weinmaier T."/>
            <person name="Penz T."/>
            <person name="Heinz E."/>
            <person name="Brunham R.C."/>
            <person name="Read T.D."/>
            <person name="Bavoil P.M."/>
            <person name="Sachse K."/>
            <person name="Kahane S."/>
            <person name="Friedman M.G."/>
            <person name="Rattei T."/>
            <person name="Myers G.S."/>
            <person name="Horn M."/>
        </authorList>
    </citation>
    <scope>NUCLEOTIDE SEQUENCE [LARGE SCALE GENOMIC DNA]</scope>
    <source>
        <strain evidence="3">ATCC VR-1471 / Z</strain>
    </source>
</reference>
<dbReference type="EMBL" id="FR872582">
    <property type="protein sequence ID" value="CCB88395.1"/>
    <property type="molecule type" value="Genomic_DNA"/>
</dbReference>
<keyword evidence="3" id="KW-1185">Reference proteome</keyword>
<reference key="1">
    <citation type="journal article" date="2011" name="Mol. Biol. Evol.">
        <title>Unity in variety -- the pan-genome of the Chlamydiae.</title>
        <authorList>
            <person name="Collingro A."/>
            <person name="Tischler P."/>
            <person name="Weinmaier T."/>
            <person name="Penz T."/>
            <person name="Heinz E."/>
            <person name="Brunham R.C."/>
            <person name="Read T.D."/>
            <person name="Bavoil P.M."/>
            <person name="Sachse K."/>
            <person name="Kahane S."/>
            <person name="Friedman M.G."/>
            <person name="Rattei T."/>
            <person name="Myers G.S.A."/>
            <person name="Horn M."/>
        </authorList>
    </citation>
    <scope>NUCLEOTIDE SEQUENCE</scope>
    <source>
        <strain>Z</strain>
    </source>
</reference>
<gene>
    <name evidence="2" type="ordered locus">SNE_A05180</name>
</gene>
<name>F8L6P7_SIMNZ</name>
<dbReference type="AlphaFoldDB" id="F8L6P7"/>
<accession>F8L6P7</accession>
<protein>
    <submittedName>
        <fullName evidence="2">Uncharacterized protein</fullName>
    </submittedName>
</protein>